<reference evidence="1" key="1">
    <citation type="submission" date="2018-05" db="EMBL/GenBank/DDBJ databases">
        <authorList>
            <person name="Lanie J.A."/>
            <person name="Ng W.-L."/>
            <person name="Kazmierczak K.M."/>
            <person name="Andrzejewski T.M."/>
            <person name="Davidsen T.M."/>
            <person name="Wayne K.J."/>
            <person name="Tettelin H."/>
            <person name="Glass J.I."/>
            <person name="Rusch D."/>
            <person name="Podicherti R."/>
            <person name="Tsui H.-C.T."/>
            <person name="Winkler M.E."/>
        </authorList>
    </citation>
    <scope>NUCLEOTIDE SEQUENCE</scope>
</reference>
<dbReference type="AlphaFoldDB" id="A0A381S0W7"/>
<protein>
    <submittedName>
        <fullName evidence="1">Uncharacterized protein</fullName>
    </submittedName>
</protein>
<accession>A0A381S0W7</accession>
<organism evidence="1">
    <name type="scientific">marine metagenome</name>
    <dbReference type="NCBI Taxonomy" id="408172"/>
    <lineage>
        <taxon>unclassified sequences</taxon>
        <taxon>metagenomes</taxon>
        <taxon>ecological metagenomes</taxon>
    </lineage>
</organism>
<proteinExistence type="predicted"/>
<evidence type="ECO:0000313" key="1">
    <source>
        <dbReference type="EMBL" id="SUZ97690.1"/>
    </source>
</evidence>
<sequence length="262" mass="30022">MLTKSYFDVPVIGKIYLSQTTYLSNNRKNTIEKTDIETRFFGFIAGLVSDIKDTTGTLIDSKGQEWEYNVNDKEYWKVFKENEQTPEDGDNESKKIEYTIGSDDESSNENKIISVSRLGHEQMENIHGFRTKKWTTTLEFSEFKWIIDEWSVRELPLLRLADSLNREILISKGVSDTLIAISRYGSGLSNNEMILGATRLDSIYQVHGIPSIPGEIIKGNVKKVEKGDDDSNMSFGIEMIELYAESYDGKRFVIPDDYDFID</sequence>
<gene>
    <name evidence="1" type="ORF">METZ01_LOCUS50544</name>
</gene>
<dbReference type="EMBL" id="UINC01002532">
    <property type="protein sequence ID" value="SUZ97690.1"/>
    <property type="molecule type" value="Genomic_DNA"/>
</dbReference>
<name>A0A381S0W7_9ZZZZ</name>